<dbReference type="AlphaFoldDB" id="A0AAV2BPN9"/>
<evidence type="ECO:0000313" key="1">
    <source>
        <dbReference type="EMBL" id="CAL1298048.1"/>
    </source>
</evidence>
<protein>
    <recommendedName>
        <fullName evidence="3">Pre-mRNA-splicing factor 38</fullName>
    </recommendedName>
</protein>
<proteinExistence type="predicted"/>
<comment type="caution">
    <text evidence="1">The sequence shown here is derived from an EMBL/GenBank/DDBJ whole genome shotgun (WGS) entry which is preliminary data.</text>
</comment>
<reference evidence="1 2" key="1">
    <citation type="submission" date="2024-04" db="EMBL/GenBank/DDBJ databases">
        <authorList>
            <person name="Rising A."/>
            <person name="Reimegard J."/>
            <person name="Sonavane S."/>
            <person name="Akerstrom W."/>
            <person name="Nylinder S."/>
            <person name="Hedman E."/>
            <person name="Kallberg Y."/>
        </authorList>
    </citation>
    <scope>NUCLEOTIDE SEQUENCE [LARGE SCALE GENOMIC DNA]</scope>
</reference>
<evidence type="ECO:0000313" key="2">
    <source>
        <dbReference type="Proteomes" id="UP001497382"/>
    </source>
</evidence>
<name>A0AAV2BPN9_9ARAC</name>
<sequence length="120" mass="13757">MEVEEGRLLYVKLLGLCYLRFLLMRTDTLIMLSKLLDFVQIKTGGRKGGSKDNPDTFEFRHTIHKVIIANFIKTSNGKNCQDDDAYTLIDFSSVNKNEIFDILNSEDCAEESEQDVDDLK</sequence>
<gene>
    <name evidence="1" type="ORF">LARSCL_LOCUS20670</name>
</gene>
<evidence type="ECO:0008006" key="3">
    <source>
        <dbReference type="Google" id="ProtNLM"/>
    </source>
</evidence>
<dbReference type="EMBL" id="CAXIEN010000452">
    <property type="protein sequence ID" value="CAL1298048.1"/>
    <property type="molecule type" value="Genomic_DNA"/>
</dbReference>
<keyword evidence="2" id="KW-1185">Reference proteome</keyword>
<dbReference type="Proteomes" id="UP001497382">
    <property type="component" value="Unassembled WGS sequence"/>
</dbReference>
<accession>A0AAV2BPN9</accession>
<organism evidence="1 2">
    <name type="scientific">Larinioides sclopetarius</name>
    <dbReference type="NCBI Taxonomy" id="280406"/>
    <lineage>
        <taxon>Eukaryota</taxon>
        <taxon>Metazoa</taxon>
        <taxon>Ecdysozoa</taxon>
        <taxon>Arthropoda</taxon>
        <taxon>Chelicerata</taxon>
        <taxon>Arachnida</taxon>
        <taxon>Araneae</taxon>
        <taxon>Araneomorphae</taxon>
        <taxon>Entelegynae</taxon>
        <taxon>Araneoidea</taxon>
        <taxon>Araneidae</taxon>
        <taxon>Larinioides</taxon>
    </lineage>
</organism>